<comment type="caution">
    <text evidence="1">The sequence shown here is derived from an EMBL/GenBank/DDBJ whole genome shotgun (WGS) entry which is preliminary data.</text>
</comment>
<dbReference type="EMBL" id="BAUV01000056">
    <property type="protein sequence ID" value="GAE37156.1"/>
    <property type="molecule type" value="Genomic_DNA"/>
</dbReference>
<reference evidence="1 2" key="1">
    <citation type="journal article" date="2014" name="Genome Announc.">
        <title>Draft Genome Sequences of Three Alkaliphilic Bacillus Strains, Bacillus wakoensis JCM 9140T, Bacillus akibai JCM 9157T, and Bacillus hemicellulosilyticus JCM 9152T.</title>
        <authorList>
            <person name="Yuki M."/>
            <person name="Oshima K."/>
            <person name="Suda W."/>
            <person name="Oshida Y."/>
            <person name="Kitamura K."/>
            <person name="Iida T."/>
            <person name="Hattori M."/>
            <person name="Ohkuma M."/>
        </authorList>
    </citation>
    <scope>NUCLEOTIDE SEQUENCE [LARGE SCALE GENOMIC DNA]</scope>
    <source>
        <strain evidence="1 2">JCM 9157</strain>
    </source>
</reference>
<dbReference type="Proteomes" id="UP000018896">
    <property type="component" value="Unassembled WGS sequence"/>
</dbReference>
<gene>
    <name evidence="1" type="ORF">JCM9157_4413</name>
</gene>
<keyword evidence="1" id="KW-0167">Capsid protein</keyword>
<accession>W4QYJ3</accession>
<proteinExistence type="predicted"/>
<name>W4QYJ3_HALA3</name>
<dbReference type="OrthoDB" id="1913674at2"/>
<evidence type="ECO:0000313" key="2">
    <source>
        <dbReference type="Proteomes" id="UP000018896"/>
    </source>
</evidence>
<dbReference type="STRING" id="1236973.JCM9157_4413"/>
<organism evidence="1 2">
    <name type="scientific">Halalkalibacter akibai (strain ATCC 43226 / DSM 21942 / CIP 109018 / JCM 9157 / 1139)</name>
    <name type="common">Bacillus akibai</name>
    <dbReference type="NCBI Taxonomy" id="1236973"/>
    <lineage>
        <taxon>Bacteria</taxon>
        <taxon>Bacillati</taxon>
        <taxon>Bacillota</taxon>
        <taxon>Bacilli</taxon>
        <taxon>Bacillales</taxon>
        <taxon>Bacillaceae</taxon>
        <taxon>Halalkalibacter</taxon>
    </lineage>
</organism>
<evidence type="ECO:0000313" key="1">
    <source>
        <dbReference type="EMBL" id="GAE37156.1"/>
    </source>
</evidence>
<protein>
    <submittedName>
        <fullName evidence="1">Spore coat protein F</fullName>
    </submittedName>
</protein>
<dbReference type="AlphaFoldDB" id="W4QYJ3"/>
<sequence>MNQTTFGVHEIVDLRELINFKGSCLTEAKTRLSLVENPELKVLVEQSVQQGTSSVQQMQSLLTVAATQLKQEEVR</sequence>
<keyword evidence="2" id="KW-1185">Reference proteome</keyword>
<dbReference type="RefSeq" id="WP_035667587.1">
    <property type="nucleotide sequence ID" value="NZ_BAUV01000056.1"/>
</dbReference>
<keyword evidence="1" id="KW-0946">Virion</keyword>